<evidence type="ECO:0000259" key="2">
    <source>
        <dbReference type="Pfam" id="PF12704"/>
    </source>
</evidence>
<feature type="domain" description="MacB-like periplasmic core" evidence="2">
    <location>
        <begin position="131"/>
        <end position="260"/>
    </location>
</feature>
<evidence type="ECO:0000313" key="4">
    <source>
        <dbReference type="Proteomes" id="UP000295210"/>
    </source>
</evidence>
<keyword evidence="4" id="KW-1185">Reference proteome</keyword>
<keyword evidence="1" id="KW-1133">Transmembrane helix</keyword>
<comment type="caution">
    <text evidence="3">The sequence shown here is derived from an EMBL/GenBank/DDBJ whole genome shotgun (WGS) entry which is preliminary data.</text>
</comment>
<dbReference type="EMBL" id="SMGK01000002">
    <property type="protein sequence ID" value="TCK73468.1"/>
    <property type="molecule type" value="Genomic_DNA"/>
</dbReference>
<feature type="transmembrane region" description="Helical" evidence="1">
    <location>
        <begin position="410"/>
        <end position="428"/>
    </location>
</feature>
<dbReference type="Pfam" id="PF12704">
    <property type="entry name" value="MacB_PCD"/>
    <property type="match status" value="1"/>
</dbReference>
<sequence>MTIRRLVHSLPVSHAILWTAAVLVPRARRAEWLAEWRAELWHVWNCVRDESATATREHGDAEVTAFCLGAFHDAIWMRRNEGRSTMRRRFQIGSPWRCGATLITLALASMLLCCWLPGAHKAMLPLPRHAADGVVMISSEGYDAGRTPTIRLEDYESWRTSARHLFTGIAFYQPIHRQVRIARHRTAELSLARATSNLFDVLRLPLSAEPHAATMRPHMARVILSRQAWRRYFNSNPQVAGRTLVLAGQQAQIAGVAPEGAWQLPDGIDAWILEDQKTLDALPASARGFVLAQIKASGFPAGGTGQRSMTVSRENGEADRYDCVSLAQHMEHPFFLFLFTLFLACLALPATTPLPLGEYSVRGSQLSLLLTIRRWLFLAAKISLILPVVYFSSLDLAYGRLPLDSTTAQYIQMAASFAGLLFGLRWALKDQRRRCPVCLRLLTNPARVGHASRNFLAWNGTELICGVGHGMLHIPEIPTSWCSTQRWFYLDSSWSSLFSDTYLAPAGTS</sequence>
<feature type="transmembrane region" description="Helical" evidence="1">
    <location>
        <begin position="334"/>
        <end position="354"/>
    </location>
</feature>
<feature type="transmembrane region" description="Helical" evidence="1">
    <location>
        <begin position="96"/>
        <end position="118"/>
    </location>
</feature>
<dbReference type="AlphaFoldDB" id="A0A4R1L5P4"/>
<evidence type="ECO:0000313" key="3">
    <source>
        <dbReference type="EMBL" id="TCK73468.1"/>
    </source>
</evidence>
<dbReference type="Proteomes" id="UP000295210">
    <property type="component" value="Unassembled WGS sequence"/>
</dbReference>
<proteinExistence type="predicted"/>
<protein>
    <recommendedName>
        <fullName evidence="2">MacB-like periplasmic core domain-containing protein</fullName>
    </recommendedName>
</protein>
<feature type="transmembrane region" description="Helical" evidence="1">
    <location>
        <begin position="375"/>
        <end position="398"/>
    </location>
</feature>
<dbReference type="InterPro" id="IPR025857">
    <property type="entry name" value="MacB_PCD"/>
</dbReference>
<dbReference type="RefSeq" id="WP_131993010.1">
    <property type="nucleotide sequence ID" value="NZ_SMGK01000002.1"/>
</dbReference>
<gene>
    <name evidence="3" type="ORF">C7378_1081</name>
</gene>
<dbReference type="OrthoDB" id="110982at2"/>
<accession>A0A4R1L5P4</accession>
<evidence type="ECO:0000256" key="1">
    <source>
        <dbReference type="SAM" id="Phobius"/>
    </source>
</evidence>
<name>A0A4R1L5P4_9BACT</name>
<organism evidence="3 4">
    <name type="scientific">Acidipila rosea</name>
    <dbReference type="NCBI Taxonomy" id="768535"/>
    <lineage>
        <taxon>Bacteria</taxon>
        <taxon>Pseudomonadati</taxon>
        <taxon>Acidobacteriota</taxon>
        <taxon>Terriglobia</taxon>
        <taxon>Terriglobales</taxon>
        <taxon>Acidobacteriaceae</taxon>
        <taxon>Acidipila</taxon>
    </lineage>
</organism>
<reference evidence="3 4" key="1">
    <citation type="submission" date="2019-03" db="EMBL/GenBank/DDBJ databases">
        <title>Genomic Encyclopedia of Type Strains, Phase IV (KMG-IV): sequencing the most valuable type-strain genomes for metagenomic binning, comparative biology and taxonomic classification.</title>
        <authorList>
            <person name="Goeker M."/>
        </authorList>
    </citation>
    <scope>NUCLEOTIDE SEQUENCE [LARGE SCALE GENOMIC DNA]</scope>
    <source>
        <strain evidence="3 4">DSM 103428</strain>
    </source>
</reference>
<keyword evidence="1" id="KW-0472">Membrane</keyword>
<keyword evidence="1" id="KW-0812">Transmembrane</keyword>